<dbReference type="PANTHER" id="PTHR33348">
    <property type="entry name" value="PRECURSOR OF CEP5"/>
    <property type="match status" value="1"/>
</dbReference>
<sequence length="101" mass="11098">MKLSAYIIHTILFMSVVFDKIQYNEARQLQTDGKDRDHQFTAGYTDDFGPTSPGNSPGIGHKMKESNDTVEGLKDDFMKPTATPGHSSDVGHAVKNSEPKA</sequence>
<name>A0A397YV57_BRACM</name>
<evidence type="ECO:0000256" key="8">
    <source>
        <dbReference type="SAM" id="MobiDB-lite"/>
    </source>
</evidence>
<keyword evidence="4" id="KW-0964">Secreted</keyword>
<dbReference type="GO" id="GO:0048364">
    <property type="term" value="P:root development"/>
    <property type="evidence" value="ECO:0007669"/>
    <property type="project" value="InterPro"/>
</dbReference>
<keyword evidence="3" id="KW-0052">Apoplast</keyword>
<dbReference type="GO" id="GO:0048046">
    <property type="term" value="C:apoplast"/>
    <property type="evidence" value="ECO:0007669"/>
    <property type="project" value="UniProtKB-SubCell"/>
</dbReference>
<evidence type="ECO:0000313" key="10">
    <source>
        <dbReference type="EMBL" id="RID53853.1"/>
    </source>
</evidence>
<proteinExistence type="inferred from homology"/>
<keyword evidence="5" id="KW-0372">Hormone</keyword>
<evidence type="ECO:0000256" key="3">
    <source>
        <dbReference type="ARBA" id="ARBA00022523"/>
    </source>
</evidence>
<comment type="similarity">
    <text evidence="2">Belongs to the C-terminally encoded plant signaling peptide (CEP) family.</text>
</comment>
<dbReference type="PANTHER" id="PTHR33348:SF44">
    <property type="entry name" value="PRECURSOR OF CEP6"/>
    <property type="match status" value="1"/>
</dbReference>
<evidence type="ECO:0000256" key="4">
    <source>
        <dbReference type="ARBA" id="ARBA00022525"/>
    </source>
</evidence>
<evidence type="ECO:0000256" key="7">
    <source>
        <dbReference type="ARBA" id="ARBA00023278"/>
    </source>
</evidence>
<dbReference type="OrthoDB" id="1675975at2759"/>
<feature type="compositionally biased region" description="Basic and acidic residues" evidence="8">
    <location>
        <begin position="62"/>
        <end position="78"/>
    </location>
</feature>
<evidence type="ECO:0000256" key="9">
    <source>
        <dbReference type="SAM" id="SignalP"/>
    </source>
</evidence>
<feature type="region of interest" description="Disordered" evidence="8">
    <location>
        <begin position="29"/>
        <end position="101"/>
    </location>
</feature>
<comment type="subcellular location">
    <subcellularLocation>
        <location evidence="1">Secreted</location>
        <location evidence="1">Extracellular space</location>
        <location evidence="1">Apoplast</location>
    </subcellularLocation>
</comment>
<organism evidence="10 11">
    <name type="scientific">Brassica campestris</name>
    <name type="common">Field mustard</name>
    <dbReference type="NCBI Taxonomy" id="3711"/>
    <lineage>
        <taxon>Eukaryota</taxon>
        <taxon>Viridiplantae</taxon>
        <taxon>Streptophyta</taxon>
        <taxon>Embryophyta</taxon>
        <taxon>Tracheophyta</taxon>
        <taxon>Spermatophyta</taxon>
        <taxon>Magnoliopsida</taxon>
        <taxon>eudicotyledons</taxon>
        <taxon>Gunneridae</taxon>
        <taxon>Pentapetalae</taxon>
        <taxon>rosids</taxon>
        <taxon>malvids</taxon>
        <taxon>Brassicales</taxon>
        <taxon>Brassicaceae</taxon>
        <taxon>Brassiceae</taxon>
        <taxon>Brassica</taxon>
    </lineage>
</organism>
<evidence type="ECO:0000256" key="1">
    <source>
        <dbReference type="ARBA" id="ARBA00004271"/>
    </source>
</evidence>
<dbReference type="GO" id="GO:1902025">
    <property type="term" value="P:nitrate import"/>
    <property type="evidence" value="ECO:0007669"/>
    <property type="project" value="UniProtKB-ARBA"/>
</dbReference>
<feature type="signal peptide" evidence="9">
    <location>
        <begin position="1"/>
        <end position="26"/>
    </location>
</feature>
<gene>
    <name evidence="10" type="ORF">BRARA_G01220</name>
</gene>
<feature type="chain" id="PRO_5017248027" evidence="9">
    <location>
        <begin position="27"/>
        <end position="101"/>
    </location>
</feature>
<dbReference type="GO" id="GO:0005179">
    <property type="term" value="F:hormone activity"/>
    <property type="evidence" value="ECO:0007669"/>
    <property type="project" value="UniProtKB-KW"/>
</dbReference>
<dbReference type="Proteomes" id="UP000264353">
    <property type="component" value="Chromosome A7"/>
</dbReference>
<dbReference type="SMR" id="A0A397YV57"/>
<evidence type="ECO:0000256" key="5">
    <source>
        <dbReference type="ARBA" id="ARBA00022702"/>
    </source>
</evidence>
<protein>
    <submittedName>
        <fullName evidence="10">Uncharacterized protein</fullName>
    </submittedName>
</protein>
<keyword evidence="6 9" id="KW-0732">Signal</keyword>
<evidence type="ECO:0000313" key="11">
    <source>
        <dbReference type="Proteomes" id="UP000264353"/>
    </source>
</evidence>
<dbReference type="InterPro" id="IPR033250">
    <property type="entry name" value="CEP"/>
</dbReference>
<evidence type="ECO:0000256" key="2">
    <source>
        <dbReference type="ARBA" id="ARBA00008963"/>
    </source>
</evidence>
<evidence type="ECO:0000256" key="6">
    <source>
        <dbReference type="ARBA" id="ARBA00022729"/>
    </source>
</evidence>
<reference evidence="10 11" key="1">
    <citation type="submission" date="2018-06" db="EMBL/GenBank/DDBJ databases">
        <title>WGS assembly of Brassica rapa FPsc.</title>
        <authorList>
            <person name="Bowman J."/>
            <person name="Kohchi T."/>
            <person name="Yamato K."/>
            <person name="Jenkins J."/>
            <person name="Shu S."/>
            <person name="Ishizaki K."/>
            <person name="Yamaoka S."/>
            <person name="Nishihama R."/>
            <person name="Nakamura Y."/>
            <person name="Berger F."/>
            <person name="Adam C."/>
            <person name="Aki S."/>
            <person name="Althoff F."/>
            <person name="Araki T."/>
            <person name="Arteaga-Vazquez M."/>
            <person name="Balasubrmanian S."/>
            <person name="Bauer D."/>
            <person name="Boehm C."/>
            <person name="Briginshaw L."/>
            <person name="Caballero-Perez J."/>
            <person name="Catarino B."/>
            <person name="Chen F."/>
            <person name="Chiyoda S."/>
            <person name="Chovatia M."/>
            <person name="Davies K."/>
            <person name="Delmans M."/>
            <person name="Demura T."/>
            <person name="Dierschke T."/>
            <person name="Dolan L."/>
            <person name="Dorantes-Acosta A."/>
            <person name="Eklund D."/>
            <person name="Florent S."/>
            <person name="Flores-Sandoval E."/>
            <person name="Fujiyama A."/>
            <person name="Fukuzawa H."/>
            <person name="Galik B."/>
            <person name="Grimanelli D."/>
            <person name="Grimwood J."/>
            <person name="Grossniklaus U."/>
            <person name="Hamada T."/>
            <person name="Haseloff J."/>
            <person name="Hetherington A."/>
            <person name="Higo A."/>
            <person name="Hirakawa Y."/>
            <person name="Hundley H."/>
            <person name="Ikeda Y."/>
            <person name="Inoue K."/>
            <person name="Inoue S."/>
            <person name="Ishida S."/>
            <person name="Jia Q."/>
            <person name="Kakita M."/>
            <person name="Kanazawa T."/>
            <person name="Kawai Y."/>
            <person name="Kawashima T."/>
            <person name="Kennedy M."/>
            <person name="Kinose K."/>
            <person name="Kinoshita T."/>
            <person name="Kohara Y."/>
            <person name="Koide E."/>
            <person name="Komatsu K."/>
            <person name="Kopischke S."/>
            <person name="Kubo M."/>
            <person name="Kyozuka J."/>
            <person name="Lagercrantz U."/>
            <person name="Lin S."/>
            <person name="Lindquist E."/>
            <person name="Lipzen A."/>
            <person name="Lu C."/>
            <person name="Luna E."/>
            <person name="Martienssen R."/>
            <person name="Minamino N."/>
            <person name="Mizutani M."/>
            <person name="Mizutani M."/>
            <person name="Mochizuki N."/>
            <person name="Monte I."/>
            <person name="Mosher R."/>
            <person name="Nagasaki H."/>
            <person name="Nakagami H."/>
            <person name="Naramoto S."/>
            <person name="Nishitani K."/>
            <person name="Ohtani M."/>
            <person name="Okamoto T."/>
            <person name="Okumura M."/>
            <person name="Phillips J."/>
            <person name="Pollak B."/>
            <person name="Reinders A."/>
            <person name="Roevekamp M."/>
            <person name="Sano R."/>
            <person name="Sawa S."/>
            <person name="Schmid M."/>
            <person name="Shirakawa M."/>
            <person name="Solano R."/>
            <person name="Spunde A."/>
            <person name="Suetsugu N."/>
            <person name="Sugano S."/>
            <person name="Sugiyama A."/>
            <person name="Sun R."/>
            <person name="Suzuki Y."/>
            <person name="Takenaka M."/>
            <person name="Takezawa D."/>
            <person name="Tomogane H."/>
            <person name="Tsuzuki M."/>
            <person name="Ueda T."/>
            <person name="Umeda M."/>
            <person name="Ward J."/>
            <person name="Watanabe Y."/>
            <person name="Yazaki K."/>
            <person name="Yokoyama R."/>
            <person name="Yoshitake Y."/>
            <person name="Yotsui I."/>
            <person name="Zachgo S."/>
            <person name="Schmutz J."/>
        </authorList>
    </citation>
    <scope>NUCLEOTIDE SEQUENCE [LARGE SCALE GENOMIC DNA]</scope>
    <source>
        <strain evidence="11">cv. B-3</strain>
    </source>
</reference>
<dbReference type="AlphaFoldDB" id="A0A397YV57"/>
<keyword evidence="7" id="KW-0379">Hydroxylation</keyword>
<dbReference type="GO" id="GO:0006995">
    <property type="term" value="P:cellular response to nitrogen starvation"/>
    <property type="evidence" value="ECO:0007669"/>
    <property type="project" value="UniProtKB-ARBA"/>
</dbReference>
<dbReference type="EMBL" id="CM010634">
    <property type="protein sequence ID" value="RID53853.1"/>
    <property type="molecule type" value="Genomic_DNA"/>
</dbReference>
<accession>A0A397YV57</accession>